<dbReference type="RefSeq" id="WP_065408718.1">
    <property type="nucleotide sequence ID" value="NZ_MAYT01000001.1"/>
</dbReference>
<dbReference type="InterPro" id="IPR029058">
    <property type="entry name" value="AB_hydrolase_fold"/>
</dbReference>
<evidence type="ECO:0000259" key="1">
    <source>
        <dbReference type="Pfam" id="PF12146"/>
    </source>
</evidence>
<dbReference type="Proteomes" id="UP000092578">
    <property type="component" value="Unassembled WGS sequence"/>
</dbReference>
<dbReference type="SUPFAM" id="SSF53474">
    <property type="entry name" value="alpha/beta-Hydrolases"/>
    <property type="match status" value="1"/>
</dbReference>
<sequence length="269" mass="31100">MWKWETKQQPKGVIVMIHGAMEHHGRYGWLIEMWRRNGFHVVMGDLPGQGMTSRAQRGHISSFNEYIEEVKDWVQAAYQFDLPLFLLGHSMGGLIAIRLLQEMEVETAGVILSSPCLGMIHTPPKIVDILSHGLNSLSPSVKFSSGLTVEMATRNEEVRQADKEDMLYVNKVSVRWYRELLQAMKTVDLKTGAVPDVPLLVMQAGHDLIVDKKSVRKWFHRLDLSEMHYKEWPGLYHEIFNEPEREEVFHYAKGFVENRLRLLGYVIEE</sequence>
<protein>
    <submittedName>
        <fullName evidence="2">Phospholipase</fullName>
    </submittedName>
</protein>
<dbReference type="InterPro" id="IPR051044">
    <property type="entry name" value="MAG_DAG_Lipase"/>
</dbReference>
<gene>
    <name evidence="2" type="ORF">A8F95_00190</name>
</gene>
<name>A0A1B9B7V1_9BACI</name>
<dbReference type="AlphaFoldDB" id="A0A1B9B7V1"/>
<organism evidence="2 3">
    <name type="scientific">Pseudobacillus wudalianchiensis</name>
    <dbReference type="NCBI Taxonomy" id="1743143"/>
    <lineage>
        <taxon>Bacteria</taxon>
        <taxon>Bacillati</taxon>
        <taxon>Bacillota</taxon>
        <taxon>Bacilli</taxon>
        <taxon>Bacillales</taxon>
        <taxon>Bacillaceae</taxon>
        <taxon>Pseudobacillus</taxon>
    </lineage>
</organism>
<dbReference type="PANTHER" id="PTHR11614">
    <property type="entry name" value="PHOSPHOLIPASE-RELATED"/>
    <property type="match status" value="1"/>
</dbReference>
<evidence type="ECO:0000313" key="3">
    <source>
        <dbReference type="Proteomes" id="UP000092578"/>
    </source>
</evidence>
<feature type="domain" description="Serine aminopeptidase S33" evidence="1">
    <location>
        <begin position="8"/>
        <end position="244"/>
    </location>
</feature>
<proteinExistence type="predicted"/>
<dbReference type="Gene3D" id="3.40.50.1820">
    <property type="entry name" value="alpha/beta hydrolase"/>
    <property type="match status" value="1"/>
</dbReference>
<comment type="caution">
    <text evidence="2">The sequence shown here is derived from an EMBL/GenBank/DDBJ whole genome shotgun (WGS) entry which is preliminary data.</text>
</comment>
<dbReference type="EMBL" id="MAYT01000001">
    <property type="protein sequence ID" value="OCA92190.1"/>
    <property type="molecule type" value="Genomic_DNA"/>
</dbReference>
<reference evidence="3" key="1">
    <citation type="submission" date="2016-05" db="EMBL/GenBank/DDBJ databases">
        <authorList>
            <person name="Liu B."/>
            <person name="Wang J."/>
            <person name="Zhu Y."/>
            <person name="Liu G."/>
            <person name="Chen Q."/>
            <person name="Chen Z."/>
            <person name="Lan J."/>
            <person name="Che J."/>
            <person name="Ge C."/>
            <person name="Shi H."/>
            <person name="Pan Z."/>
            <person name="Liu X."/>
        </authorList>
    </citation>
    <scope>NUCLEOTIDE SEQUENCE [LARGE SCALE GENOMIC DNA]</scope>
    <source>
        <strain evidence="3">FJAT-27215</strain>
    </source>
</reference>
<evidence type="ECO:0000313" key="2">
    <source>
        <dbReference type="EMBL" id="OCA92190.1"/>
    </source>
</evidence>
<dbReference type="FunFam" id="3.40.50.1820:FF:000154">
    <property type="entry name" value="Alpha/beta hydrolase"/>
    <property type="match status" value="1"/>
</dbReference>
<dbReference type="Pfam" id="PF12146">
    <property type="entry name" value="Hydrolase_4"/>
    <property type="match status" value="1"/>
</dbReference>
<keyword evidence="3" id="KW-1185">Reference proteome</keyword>
<accession>A0A1B9B7V1</accession>
<dbReference type="InterPro" id="IPR022742">
    <property type="entry name" value="Hydrolase_4"/>
</dbReference>